<organism evidence="1 2">
    <name type="scientific">Thalassotalea psychrophila</name>
    <dbReference type="NCBI Taxonomy" id="3065647"/>
    <lineage>
        <taxon>Bacteria</taxon>
        <taxon>Pseudomonadati</taxon>
        <taxon>Pseudomonadota</taxon>
        <taxon>Gammaproteobacteria</taxon>
        <taxon>Alteromonadales</taxon>
        <taxon>Colwelliaceae</taxon>
        <taxon>Thalassotalea</taxon>
    </lineage>
</organism>
<dbReference type="InterPro" id="IPR029063">
    <property type="entry name" value="SAM-dependent_MTases_sf"/>
</dbReference>
<evidence type="ECO:0000313" key="2">
    <source>
        <dbReference type="Proteomes" id="UP001258994"/>
    </source>
</evidence>
<dbReference type="RefSeq" id="WP_348390439.1">
    <property type="nucleotide sequence ID" value="NZ_CP134145.1"/>
</dbReference>
<evidence type="ECO:0008006" key="3">
    <source>
        <dbReference type="Google" id="ProtNLM"/>
    </source>
</evidence>
<dbReference type="Gene3D" id="3.40.50.150">
    <property type="entry name" value="Vaccinia Virus protein VP39"/>
    <property type="match status" value="1"/>
</dbReference>
<dbReference type="EMBL" id="CP134145">
    <property type="protein sequence ID" value="WNC71304.1"/>
    <property type="molecule type" value="Genomic_DNA"/>
</dbReference>
<keyword evidence="2" id="KW-1185">Reference proteome</keyword>
<sequence>MTKPIRPKNGNATLLENASKNIGAIVHVGAGNCNELEDYLALKPEQIVLIEPVPQFFNKLTKKAAVNKKIKLFNVALSSDENKHLLHLTQPVQFSSLNKAVNLKKVFKNLKDEKNIEVNTLSFTNLIERLALDCENNNSLILQMNGSEYDCLNNSTIESLTLFTNITVQVGKYNYFENASNESKITQLMINKGFQLEKRSNEGVIFSELTFKQDKNVQKIKKLERKLLEVESYNLSLKTKQAELIECNKSKDEQIANLTVERDEEASCRQKNEEWAESLKLQVESLKTELKEKSRSSSVGKKMLTKAQIDLDHLRESYSQKVTSEKELVNLVKELRKNLILASRYYQQLQQESPELFLASENVVDN</sequence>
<reference evidence="2" key="1">
    <citation type="submission" date="2023-09" db="EMBL/GenBank/DDBJ databases">
        <authorList>
            <person name="Li S."/>
            <person name="Li X."/>
            <person name="Zhang C."/>
            <person name="Zhao Z."/>
        </authorList>
    </citation>
    <scope>NUCLEOTIDE SEQUENCE [LARGE SCALE GENOMIC DNA]</scope>
    <source>
        <strain evidence="2">SQ149</strain>
    </source>
</reference>
<name>A0ABY9TRY8_9GAMM</name>
<dbReference type="Proteomes" id="UP001258994">
    <property type="component" value="Chromosome"/>
</dbReference>
<evidence type="ECO:0000313" key="1">
    <source>
        <dbReference type="EMBL" id="WNC71304.1"/>
    </source>
</evidence>
<proteinExistence type="predicted"/>
<protein>
    <recommendedName>
        <fullName evidence="3">Methyltransferase FkbM domain-containing protein</fullName>
    </recommendedName>
</protein>
<dbReference type="SUPFAM" id="SSF53335">
    <property type="entry name" value="S-adenosyl-L-methionine-dependent methyltransferases"/>
    <property type="match status" value="1"/>
</dbReference>
<accession>A0ABY9TRY8</accession>
<gene>
    <name evidence="1" type="ORF">RGQ13_14390</name>
</gene>